<dbReference type="AlphaFoldDB" id="A0A9X9M2K6"/>
<accession>A0A9X9M2K6</accession>
<dbReference type="Proteomes" id="UP000269945">
    <property type="component" value="Unassembled WGS sequence"/>
</dbReference>
<evidence type="ECO:0000256" key="1">
    <source>
        <dbReference type="SAM" id="MobiDB-lite"/>
    </source>
</evidence>
<reference evidence="2 3" key="1">
    <citation type="submission" date="2018-10" db="EMBL/GenBank/DDBJ databases">
        <authorList>
            <person name="Ekblom R."/>
            <person name="Jareborg N."/>
        </authorList>
    </citation>
    <scope>NUCLEOTIDE SEQUENCE [LARGE SCALE GENOMIC DNA]</scope>
    <source>
        <tissue evidence="2">Muscle</tissue>
    </source>
</reference>
<proteinExistence type="predicted"/>
<evidence type="ECO:0000313" key="2">
    <source>
        <dbReference type="EMBL" id="VCX30692.1"/>
    </source>
</evidence>
<dbReference type="EMBL" id="CYRY02038851">
    <property type="protein sequence ID" value="VCX30692.1"/>
    <property type="molecule type" value="Genomic_DNA"/>
</dbReference>
<organism evidence="2 3">
    <name type="scientific">Gulo gulo</name>
    <name type="common">Wolverine</name>
    <name type="synonym">Gluton</name>
    <dbReference type="NCBI Taxonomy" id="48420"/>
    <lineage>
        <taxon>Eukaryota</taxon>
        <taxon>Metazoa</taxon>
        <taxon>Chordata</taxon>
        <taxon>Craniata</taxon>
        <taxon>Vertebrata</taxon>
        <taxon>Euteleostomi</taxon>
        <taxon>Mammalia</taxon>
        <taxon>Eutheria</taxon>
        <taxon>Laurasiatheria</taxon>
        <taxon>Carnivora</taxon>
        <taxon>Caniformia</taxon>
        <taxon>Musteloidea</taxon>
        <taxon>Mustelidae</taxon>
        <taxon>Guloninae</taxon>
        <taxon>Gulo</taxon>
    </lineage>
</organism>
<comment type="caution">
    <text evidence="2">The sequence shown here is derived from an EMBL/GenBank/DDBJ whole genome shotgun (WGS) entry which is preliminary data.</text>
</comment>
<sequence>MFWGVRTRLPQLGTPRVQPRGDATPHPWCLAPRPGTWPANGE</sequence>
<feature type="region of interest" description="Disordered" evidence="1">
    <location>
        <begin position="1"/>
        <end position="42"/>
    </location>
</feature>
<name>A0A9X9M2K6_GULGU</name>
<gene>
    <name evidence="2" type="ORF">BN2614_LOCUS2</name>
</gene>
<evidence type="ECO:0000313" key="3">
    <source>
        <dbReference type="Proteomes" id="UP000269945"/>
    </source>
</evidence>
<protein>
    <submittedName>
        <fullName evidence="2">Uncharacterized protein</fullName>
    </submittedName>
</protein>
<keyword evidence="3" id="KW-1185">Reference proteome</keyword>